<dbReference type="OrthoDB" id="4570648at2"/>
<evidence type="ECO:0000313" key="1">
    <source>
        <dbReference type="EMBL" id="SFQ82070.1"/>
    </source>
</evidence>
<evidence type="ECO:0000313" key="2">
    <source>
        <dbReference type="Proteomes" id="UP000199137"/>
    </source>
</evidence>
<dbReference type="AlphaFoldDB" id="A0A1I6BMC7"/>
<accession>A0A1I6BMC7</accession>
<protein>
    <submittedName>
        <fullName evidence="1">Uncharacterized protein</fullName>
    </submittedName>
</protein>
<gene>
    <name evidence="1" type="ORF">SAMN05421854_1332</name>
</gene>
<dbReference type="RefSeq" id="WP_143132661.1">
    <property type="nucleotide sequence ID" value="NZ_FOWC01000033.1"/>
</dbReference>
<proteinExistence type="predicted"/>
<organism evidence="1 2">
    <name type="scientific">Amycolatopsis rubida</name>
    <dbReference type="NCBI Taxonomy" id="112413"/>
    <lineage>
        <taxon>Bacteria</taxon>
        <taxon>Bacillati</taxon>
        <taxon>Actinomycetota</taxon>
        <taxon>Actinomycetes</taxon>
        <taxon>Pseudonocardiales</taxon>
        <taxon>Pseudonocardiaceae</taxon>
        <taxon>Amycolatopsis</taxon>
    </lineage>
</organism>
<reference evidence="1 2" key="1">
    <citation type="submission" date="2016-10" db="EMBL/GenBank/DDBJ databases">
        <authorList>
            <person name="de Groot N.N."/>
        </authorList>
    </citation>
    <scope>NUCLEOTIDE SEQUENCE [LARGE SCALE GENOMIC DNA]</scope>
    <source>
        <strain evidence="1 2">DSM 44637</strain>
    </source>
</reference>
<dbReference type="Proteomes" id="UP000199137">
    <property type="component" value="Unassembled WGS sequence"/>
</dbReference>
<dbReference type="EMBL" id="FOWC01000033">
    <property type="protein sequence ID" value="SFQ82070.1"/>
    <property type="molecule type" value="Genomic_DNA"/>
</dbReference>
<name>A0A1I6BMC7_9PSEU</name>
<sequence>MRYRSPGSPEFLRAQPPAIRCPSPKPVWLDLSQAGPINSAAISLTKPLALDGRIPVVLTMMARTASGTDIGWVALHAGNAPADACAQGQWVPRAALTPRRQIDE</sequence>